<proteinExistence type="predicted"/>
<dbReference type="EMBL" id="CP001614">
    <property type="protein sequence ID" value="ACR10772.1"/>
    <property type="molecule type" value="Genomic_DNA"/>
</dbReference>
<reference evidence="1 2" key="1">
    <citation type="journal article" date="2009" name="PLoS ONE">
        <title>The complete genome of Teredinibacter turnerae T7901: an intracellular endosymbiont of marine wood-boring bivalves (shipworms).</title>
        <authorList>
            <person name="Yang J.C."/>
            <person name="Madupu R."/>
            <person name="Durkin A.S."/>
            <person name="Ekborg N.A."/>
            <person name="Pedamallu C.S."/>
            <person name="Hostetler J.B."/>
            <person name="Radune D."/>
            <person name="Toms B.S."/>
            <person name="Henrissat B."/>
            <person name="Coutinho P.M."/>
            <person name="Schwarz S."/>
            <person name="Field L."/>
            <person name="Trindade-Silva A.E."/>
            <person name="Soares C.A.G."/>
            <person name="Elshahawi S."/>
            <person name="Hanora A."/>
            <person name="Schmidt E.W."/>
            <person name="Haygood M.G."/>
            <person name="Posfai J."/>
            <person name="Benner J."/>
            <person name="Madinger C."/>
            <person name="Nove J."/>
            <person name="Anton B."/>
            <person name="Chaudhary K."/>
            <person name="Foster J."/>
            <person name="Holman A."/>
            <person name="Kumar S."/>
            <person name="Lessard P.A."/>
            <person name="Luyten Y.A."/>
            <person name="Slatko B."/>
            <person name="Wood N."/>
            <person name="Wu B."/>
            <person name="Teplitski M."/>
            <person name="Mougous J.D."/>
            <person name="Ward N."/>
            <person name="Eisen J.A."/>
            <person name="Badger J.H."/>
            <person name="Distel D.L."/>
        </authorList>
    </citation>
    <scope>NUCLEOTIDE SEQUENCE [LARGE SCALE GENOMIC DNA]</scope>
    <source>
        <strain evidence="2">ATCC 39867 / T7901</strain>
    </source>
</reference>
<name>C5BU74_TERTT</name>
<dbReference type="KEGG" id="ttu:TERTU_1737"/>
<dbReference type="AlphaFoldDB" id="C5BU74"/>
<keyword evidence="2" id="KW-1185">Reference proteome</keyword>
<dbReference type="STRING" id="377629.TERTU_1737"/>
<gene>
    <name evidence="1" type="ordered locus">TERTU_1737</name>
</gene>
<sequence length="43" mass="4810">MDQSLSGNNEKIRTRLRKRALTAHQILLMTKISASNLLETAKG</sequence>
<dbReference type="Proteomes" id="UP000009080">
    <property type="component" value="Chromosome"/>
</dbReference>
<accession>C5BU74</accession>
<evidence type="ECO:0000313" key="1">
    <source>
        <dbReference type="EMBL" id="ACR10772.1"/>
    </source>
</evidence>
<organism evidence="1 2">
    <name type="scientific">Teredinibacter turnerae (strain ATCC 39867 / T7901)</name>
    <dbReference type="NCBI Taxonomy" id="377629"/>
    <lineage>
        <taxon>Bacteria</taxon>
        <taxon>Pseudomonadati</taxon>
        <taxon>Pseudomonadota</taxon>
        <taxon>Gammaproteobacteria</taxon>
        <taxon>Cellvibrionales</taxon>
        <taxon>Cellvibrionaceae</taxon>
        <taxon>Teredinibacter</taxon>
    </lineage>
</organism>
<dbReference type="HOGENOM" id="CLU_3240752_0_0_6"/>
<protein>
    <submittedName>
        <fullName evidence="1">Uncharacterized protein</fullName>
    </submittedName>
</protein>
<evidence type="ECO:0000313" key="2">
    <source>
        <dbReference type="Proteomes" id="UP000009080"/>
    </source>
</evidence>